<keyword evidence="4" id="KW-1185">Reference proteome</keyword>
<feature type="domain" description="Phlebovirus glycoprotein G2 fusion" evidence="2">
    <location>
        <begin position="88"/>
        <end position="399"/>
    </location>
</feature>
<organism evidence="3 4">
    <name type="scientific">Cylicostephanus goldi</name>
    <name type="common">Nematode worm</name>
    <dbReference type="NCBI Taxonomy" id="71465"/>
    <lineage>
        <taxon>Eukaryota</taxon>
        <taxon>Metazoa</taxon>
        <taxon>Ecdysozoa</taxon>
        <taxon>Nematoda</taxon>
        <taxon>Chromadorea</taxon>
        <taxon>Rhabditida</taxon>
        <taxon>Rhabditina</taxon>
        <taxon>Rhabditomorpha</taxon>
        <taxon>Strongyloidea</taxon>
        <taxon>Strongylidae</taxon>
        <taxon>Cylicostephanus</taxon>
    </lineage>
</organism>
<feature type="transmembrane region" description="Helical" evidence="1">
    <location>
        <begin position="67"/>
        <end position="87"/>
    </location>
</feature>
<protein>
    <recommendedName>
        <fullName evidence="2">Phlebovirus glycoprotein G2 fusion domain-containing protein</fullName>
    </recommendedName>
</protein>
<feature type="non-terminal residue" evidence="3">
    <location>
        <position position="451"/>
    </location>
</feature>
<evidence type="ECO:0000259" key="2">
    <source>
        <dbReference type="Pfam" id="PF07245"/>
    </source>
</evidence>
<proteinExistence type="predicted"/>
<keyword evidence="1" id="KW-0472">Membrane</keyword>
<reference evidence="3 4" key="1">
    <citation type="submission" date="2018-11" db="EMBL/GenBank/DDBJ databases">
        <authorList>
            <consortium name="Pathogen Informatics"/>
        </authorList>
    </citation>
    <scope>NUCLEOTIDE SEQUENCE [LARGE SCALE GENOMIC DNA]</scope>
</reference>
<keyword evidence="1" id="KW-0812">Transmembrane</keyword>
<evidence type="ECO:0000313" key="3">
    <source>
        <dbReference type="EMBL" id="VDK51824.1"/>
    </source>
</evidence>
<feature type="transmembrane region" description="Helical" evidence="1">
    <location>
        <begin position="32"/>
        <end position="55"/>
    </location>
</feature>
<dbReference type="InterPro" id="IPR009878">
    <property type="entry name" value="Phlebovirus_G2_fusion"/>
</dbReference>
<dbReference type="Gene3D" id="2.60.98.50">
    <property type="match status" value="1"/>
</dbReference>
<gene>
    <name evidence="3" type="ORF">CGOC_LOCUS2172</name>
</gene>
<dbReference type="AlphaFoldDB" id="A0A3P6S6Y7"/>
<name>A0A3P6S6Y7_CYLGO</name>
<evidence type="ECO:0000256" key="1">
    <source>
        <dbReference type="SAM" id="Phobius"/>
    </source>
</evidence>
<evidence type="ECO:0000313" key="4">
    <source>
        <dbReference type="Proteomes" id="UP000271889"/>
    </source>
</evidence>
<accession>A0A3P6S6Y7</accession>
<sequence length="451" mass="50795">MIIFALLLYGLIVLVYFAYHLTMMLFKPLYLLIRGMHLIMTFAIRSLGCTINSALPRLGQKPKITDRISAALAIVTLLGTNISYIYACQHVNILEYRSTICTFNNERETCSVTLSEILKINTLKQEACLRLTKNSTSIANIKIKWKGLYLHCDRETLYATRTVQLKVHDSKRCAHMGSCTGGKCAQINSSSLIPELEPANHYPGRTGCFESCGGPGCDCFYLSSGCLFYRIYAVPQHSKIYELFRCMRWTEEIKLEVTVENIISSTRIRYVVPASPNLPVYTPPLHITMTSVTLPPTPSLATKFITDGIDTAIWDDDSELPLHCQTRSKARNLNCTLQENCKCAPAESTVNCECEETDIDDKFHQIDKKLPVKTASWELRQKKNSVSAKISHMVTAEFIIELNNTYDMAVLEVTNRECFVESTSTLEGCYNCRKGAVAKIQCYSEKKTLGE</sequence>
<keyword evidence="1" id="KW-1133">Transmembrane helix</keyword>
<dbReference type="Proteomes" id="UP000271889">
    <property type="component" value="Unassembled WGS sequence"/>
</dbReference>
<dbReference type="EMBL" id="UYRV01004700">
    <property type="protein sequence ID" value="VDK51824.1"/>
    <property type="molecule type" value="Genomic_DNA"/>
</dbReference>
<feature type="transmembrane region" description="Helical" evidence="1">
    <location>
        <begin position="7"/>
        <end position="26"/>
    </location>
</feature>
<dbReference type="OrthoDB" id="5875705at2759"/>
<dbReference type="Pfam" id="PF07245">
    <property type="entry name" value="Phlebovirus_G2"/>
    <property type="match status" value="1"/>
</dbReference>